<dbReference type="Proteomes" id="UP000627521">
    <property type="component" value="Unassembled WGS sequence"/>
</dbReference>
<dbReference type="RefSeq" id="WP_191100415.1">
    <property type="nucleotide sequence ID" value="NZ_JACXXF010000007.1"/>
</dbReference>
<protein>
    <recommendedName>
        <fullName evidence="3">Lipoprotein SmpA/OmlA domain-containing protein</fullName>
    </recommendedName>
</protein>
<evidence type="ECO:0000313" key="2">
    <source>
        <dbReference type="Proteomes" id="UP000627521"/>
    </source>
</evidence>
<evidence type="ECO:0008006" key="3">
    <source>
        <dbReference type="Google" id="ProtNLM"/>
    </source>
</evidence>
<organism evidence="1 2">
    <name type="scientific">Olleya marilimosa</name>
    <dbReference type="NCBI Taxonomy" id="272164"/>
    <lineage>
        <taxon>Bacteria</taxon>
        <taxon>Pseudomonadati</taxon>
        <taxon>Bacteroidota</taxon>
        <taxon>Flavobacteriia</taxon>
        <taxon>Flavobacteriales</taxon>
        <taxon>Flavobacteriaceae</taxon>
    </lineage>
</organism>
<gene>
    <name evidence="1" type="ORF">IEG06_12500</name>
</gene>
<proteinExistence type="predicted"/>
<keyword evidence="2" id="KW-1185">Reference proteome</keyword>
<accession>A0ABR8LXA3</accession>
<name>A0ABR8LXA3_9FLAO</name>
<reference evidence="1 2" key="1">
    <citation type="submission" date="2020-09" db="EMBL/GenBank/DDBJ databases">
        <title>Bacillus nautilus sp. nov., Chryseoglobus crepusculi sp. nov, and Psychrobacter noctis sp. nov., isolated from deep-sea sponges from the equatorial Atlantic.</title>
        <authorList>
            <person name="Stennett H.L."/>
            <person name="Williams S.E."/>
        </authorList>
    </citation>
    <scope>NUCLEOTIDE SEQUENCE [LARGE SCALE GENOMIC DNA]</scope>
    <source>
        <strain evidence="1 2">28M-24</strain>
    </source>
</reference>
<dbReference type="EMBL" id="JACXXH010000007">
    <property type="protein sequence ID" value="MBD3864271.1"/>
    <property type="molecule type" value="Genomic_DNA"/>
</dbReference>
<evidence type="ECO:0000313" key="1">
    <source>
        <dbReference type="EMBL" id="MBD3864271.1"/>
    </source>
</evidence>
<comment type="caution">
    <text evidence="1">The sequence shown here is derived from an EMBL/GenBank/DDBJ whole genome shotgun (WGS) entry which is preliminary data.</text>
</comment>
<sequence>MRNDIIDNQILKLKNKYEVVTLLGNPSNSTSDNQWIYDLGISSAGFGVQFHSLQITFKNNVVAKVKKFVITD</sequence>